<dbReference type="Gene3D" id="1.10.287.1350">
    <property type="match status" value="1"/>
</dbReference>
<feature type="domain" description="O-methyltransferase C-terminal" evidence="5">
    <location>
        <begin position="121"/>
        <end position="321"/>
    </location>
</feature>
<proteinExistence type="predicted"/>
<name>A0A918CE11_9ACTN</name>
<dbReference type="SUPFAM" id="SSF53335">
    <property type="entry name" value="S-adenosyl-L-methionine-dependent methyltransferases"/>
    <property type="match status" value="1"/>
</dbReference>
<sequence>MFRQDPLNTILALGSGFTPTAVRVTATLRLPDLVEQGHRTVDALAAETGTDRQSLGRVLHYVSLLGLFTETETPQGPGKAYELTDVGRVLLSDHPSNLRRWLDYEDPSRAMEARFEPAIGRLMDAVRTGLPVYEQAHGRPFWEDLEAHPDIEKSFNAGIARIANRLVPELARIYDWASVQHVVDVGGGNGSLLLKLLTEHPALRGTLLELDSVVEEAKGTLAPVADRCELAAGSFFDPMPAGGDVYLIANTLHNWSDRDASRILGRCAEALAPGGRVVVVERLLDSGKDPVMASYADLLMLVLLGGRERSMDDLRDLGAGVGLGLTGSTKFELPGHWLIEFTKGETR</sequence>
<dbReference type="InterPro" id="IPR036390">
    <property type="entry name" value="WH_DNA-bd_sf"/>
</dbReference>
<evidence type="ECO:0000256" key="2">
    <source>
        <dbReference type="ARBA" id="ARBA00022679"/>
    </source>
</evidence>
<dbReference type="RefSeq" id="WP_189938213.1">
    <property type="nucleotide sequence ID" value="NZ_BMSX01000008.1"/>
</dbReference>
<dbReference type="Gene3D" id="1.10.10.10">
    <property type="entry name" value="Winged helix-like DNA-binding domain superfamily/Winged helix DNA-binding domain"/>
    <property type="match status" value="1"/>
</dbReference>
<dbReference type="SUPFAM" id="SSF46785">
    <property type="entry name" value="Winged helix' DNA-binding domain"/>
    <property type="match status" value="1"/>
</dbReference>
<organism evidence="7 8">
    <name type="scientific">Streptomyces aurantiogriseus</name>
    <dbReference type="NCBI Taxonomy" id="66870"/>
    <lineage>
        <taxon>Bacteria</taxon>
        <taxon>Bacillati</taxon>
        <taxon>Actinomycetota</taxon>
        <taxon>Actinomycetes</taxon>
        <taxon>Kitasatosporales</taxon>
        <taxon>Streptomycetaceae</taxon>
        <taxon>Streptomyces</taxon>
    </lineage>
</organism>
<evidence type="ECO:0000313" key="8">
    <source>
        <dbReference type="Proteomes" id="UP000658320"/>
    </source>
</evidence>
<evidence type="ECO:0000313" key="7">
    <source>
        <dbReference type="EMBL" id="GGR19496.1"/>
    </source>
</evidence>
<reference evidence="7" key="1">
    <citation type="journal article" date="2014" name="Int. J. Syst. Evol. Microbiol.">
        <title>Complete genome sequence of Corynebacterium casei LMG S-19264T (=DSM 44701T), isolated from a smear-ripened cheese.</title>
        <authorList>
            <consortium name="US DOE Joint Genome Institute (JGI-PGF)"/>
            <person name="Walter F."/>
            <person name="Albersmeier A."/>
            <person name="Kalinowski J."/>
            <person name="Ruckert C."/>
        </authorList>
    </citation>
    <scope>NUCLEOTIDE SEQUENCE</scope>
    <source>
        <strain evidence="7">JCM 4346</strain>
    </source>
</reference>
<keyword evidence="2" id="KW-0808">Transferase</keyword>
<evidence type="ECO:0000256" key="4">
    <source>
        <dbReference type="PIRSR" id="PIRSR005739-1"/>
    </source>
</evidence>
<evidence type="ECO:0000256" key="1">
    <source>
        <dbReference type="ARBA" id="ARBA00022603"/>
    </source>
</evidence>
<feature type="active site" description="Proton acceptor" evidence="4">
    <location>
        <position position="253"/>
    </location>
</feature>
<dbReference type="InterPro" id="IPR016461">
    <property type="entry name" value="COMT-like"/>
</dbReference>
<dbReference type="PANTHER" id="PTHR43712:SF2">
    <property type="entry name" value="O-METHYLTRANSFERASE CICE"/>
    <property type="match status" value="1"/>
</dbReference>
<accession>A0A918CE11</accession>
<dbReference type="AlphaFoldDB" id="A0A918CE11"/>
<dbReference type="InterPro" id="IPR012967">
    <property type="entry name" value="COMT_dimerisation"/>
</dbReference>
<dbReference type="Pfam" id="PF00891">
    <property type="entry name" value="Methyltransf_2"/>
    <property type="match status" value="1"/>
</dbReference>
<dbReference type="CDD" id="cd02440">
    <property type="entry name" value="AdoMet_MTases"/>
    <property type="match status" value="1"/>
</dbReference>
<dbReference type="Proteomes" id="UP000658320">
    <property type="component" value="Unassembled WGS sequence"/>
</dbReference>
<keyword evidence="1" id="KW-0489">Methyltransferase</keyword>
<dbReference type="PANTHER" id="PTHR43712">
    <property type="entry name" value="PUTATIVE (AFU_ORTHOLOGUE AFUA_4G14580)-RELATED"/>
    <property type="match status" value="1"/>
</dbReference>
<evidence type="ECO:0000259" key="5">
    <source>
        <dbReference type="Pfam" id="PF00891"/>
    </source>
</evidence>
<dbReference type="GO" id="GO:0046983">
    <property type="term" value="F:protein dimerization activity"/>
    <property type="evidence" value="ECO:0007669"/>
    <property type="project" value="InterPro"/>
</dbReference>
<dbReference type="EMBL" id="BMSX01000008">
    <property type="protein sequence ID" value="GGR19496.1"/>
    <property type="molecule type" value="Genomic_DNA"/>
</dbReference>
<reference evidence="7" key="2">
    <citation type="submission" date="2020-09" db="EMBL/GenBank/DDBJ databases">
        <authorList>
            <person name="Sun Q."/>
            <person name="Ohkuma M."/>
        </authorList>
    </citation>
    <scope>NUCLEOTIDE SEQUENCE</scope>
    <source>
        <strain evidence="7">JCM 4346</strain>
    </source>
</reference>
<dbReference type="PIRSF" id="PIRSF005739">
    <property type="entry name" value="O-mtase"/>
    <property type="match status" value="1"/>
</dbReference>
<dbReference type="InterPro" id="IPR029063">
    <property type="entry name" value="SAM-dependent_MTases_sf"/>
</dbReference>
<dbReference type="InterPro" id="IPR001077">
    <property type="entry name" value="COMT_C"/>
</dbReference>
<dbReference type="PROSITE" id="PS51683">
    <property type="entry name" value="SAM_OMT_II"/>
    <property type="match status" value="1"/>
</dbReference>
<protein>
    <submittedName>
        <fullName evidence="7">O-methyltransferase</fullName>
    </submittedName>
</protein>
<dbReference type="InterPro" id="IPR036388">
    <property type="entry name" value="WH-like_DNA-bd_sf"/>
</dbReference>
<dbReference type="Pfam" id="PF08100">
    <property type="entry name" value="Dimerisation"/>
    <property type="match status" value="1"/>
</dbReference>
<comment type="caution">
    <text evidence="7">The sequence shown here is derived from an EMBL/GenBank/DDBJ whole genome shotgun (WGS) entry which is preliminary data.</text>
</comment>
<keyword evidence="8" id="KW-1185">Reference proteome</keyword>
<keyword evidence="3" id="KW-0949">S-adenosyl-L-methionine</keyword>
<dbReference type="GO" id="GO:0008171">
    <property type="term" value="F:O-methyltransferase activity"/>
    <property type="evidence" value="ECO:0007669"/>
    <property type="project" value="InterPro"/>
</dbReference>
<dbReference type="Gene3D" id="3.40.50.150">
    <property type="entry name" value="Vaccinia Virus protein VP39"/>
    <property type="match status" value="1"/>
</dbReference>
<evidence type="ECO:0000259" key="6">
    <source>
        <dbReference type="Pfam" id="PF08100"/>
    </source>
</evidence>
<gene>
    <name evidence="7" type="ORF">GCM10010251_39590</name>
</gene>
<dbReference type="GO" id="GO:0032259">
    <property type="term" value="P:methylation"/>
    <property type="evidence" value="ECO:0007669"/>
    <property type="project" value="UniProtKB-KW"/>
</dbReference>
<evidence type="ECO:0000256" key="3">
    <source>
        <dbReference type="ARBA" id="ARBA00022691"/>
    </source>
</evidence>
<feature type="domain" description="O-methyltransferase dimerisation" evidence="6">
    <location>
        <begin position="19"/>
        <end position="92"/>
    </location>
</feature>